<dbReference type="Proteomes" id="UP000052013">
    <property type="component" value="Unassembled WGS sequence"/>
</dbReference>
<protein>
    <submittedName>
        <fullName evidence="1">Uncharacterized protein</fullName>
    </submittedName>
</protein>
<comment type="caution">
    <text evidence="1">The sequence shown here is derived from an EMBL/GenBank/DDBJ whole genome shotgun (WGS) entry which is preliminary data.</text>
</comment>
<gene>
    <name evidence="1" type="ORF">FC85_GL002710</name>
</gene>
<proteinExistence type="predicted"/>
<evidence type="ECO:0000313" key="2">
    <source>
        <dbReference type="Proteomes" id="UP000052013"/>
    </source>
</evidence>
<dbReference type="EMBL" id="AZEY01000034">
    <property type="protein sequence ID" value="KRL67115.1"/>
    <property type="molecule type" value="Genomic_DNA"/>
</dbReference>
<dbReference type="STRING" id="1423739.FC85_GL002710"/>
<reference evidence="1 2" key="1">
    <citation type="journal article" date="2015" name="Genome Announc.">
        <title>Expanding the biotechnology potential of lactobacilli through comparative genomics of 213 strains and associated genera.</title>
        <authorList>
            <person name="Sun Z."/>
            <person name="Harris H.M."/>
            <person name="McCann A."/>
            <person name="Guo C."/>
            <person name="Argimon S."/>
            <person name="Zhang W."/>
            <person name="Yang X."/>
            <person name="Jeffery I.B."/>
            <person name="Cooney J.C."/>
            <person name="Kagawa T.F."/>
            <person name="Liu W."/>
            <person name="Song Y."/>
            <person name="Salvetti E."/>
            <person name="Wrobel A."/>
            <person name="Rasinkangas P."/>
            <person name="Parkhill J."/>
            <person name="Rea M.C."/>
            <person name="O'Sullivan O."/>
            <person name="Ritari J."/>
            <person name="Douillard F.P."/>
            <person name="Paul Ross R."/>
            <person name="Yang R."/>
            <person name="Briner A.E."/>
            <person name="Felis G.E."/>
            <person name="de Vos W.M."/>
            <person name="Barrangou R."/>
            <person name="Klaenhammer T.R."/>
            <person name="Caufield P.W."/>
            <person name="Cui Y."/>
            <person name="Zhang H."/>
            <person name="O'Toole P.W."/>
        </authorList>
    </citation>
    <scope>NUCLEOTIDE SEQUENCE [LARGE SCALE GENOMIC DNA]</scope>
    <source>
        <strain evidence="1 2">DSM 14421</strain>
    </source>
</reference>
<dbReference type="PATRIC" id="fig|1423739.3.peg.2811"/>
<evidence type="ECO:0000313" key="1">
    <source>
        <dbReference type="EMBL" id="KRL67115.1"/>
    </source>
</evidence>
<sequence length="59" mass="6713">MAQEDETYWYINEALGVDINELKEATATELEYYIKLADLHYKRLQNVTAGGVNTGLFGK</sequence>
<dbReference type="RefSeq" id="WP_057864290.1">
    <property type="nucleotide sequence ID" value="NZ_AZEY01000034.1"/>
</dbReference>
<accession>A0A0R1SPU5</accession>
<dbReference type="AlphaFoldDB" id="A0A0R1SPU5"/>
<organism evidence="1 2">
    <name type="scientific">Lentilactobacillus diolivorans DSM 14421</name>
    <dbReference type="NCBI Taxonomy" id="1423739"/>
    <lineage>
        <taxon>Bacteria</taxon>
        <taxon>Bacillati</taxon>
        <taxon>Bacillota</taxon>
        <taxon>Bacilli</taxon>
        <taxon>Lactobacillales</taxon>
        <taxon>Lactobacillaceae</taxon>
        <taxon>Lentilactobacillus</taxon>
    </lineage>
</organism>
<name>A0A0R1SPU5_9LACO</name>